<sequence>MVKPAKLYVLLLQSSNRTVAFRDFERLLRAFGFEWERTTGSHRQYVHPKVPRSFPVQPEAKDAKRYQVRELLELIETYGLYIDE</sequence>
<evidence type="ECO:0000256" key="2">
    <source>
        <dbReference type="ARBA" id="ARBA00022649"/>
    </source>
</evidence>
<reference evidence="8" key="1">
    <citation type="submission" date="2016-03" db="EMBL/GenBank/DDBJ databases">
        <authorList>
            <person name="Ploux O."/>
        </authorList>
    </citation>
    <scope>NUCLEOTIDE SEQUENCE</scope>
    <source>
        <strain evidence="8">UC10</strain>
    </source>
</reference>
<evidence type="ECO:0000256" key="6">
    <source>
        <dbReference type="ARBA" id="ARBA00022884"/>
    </source>
</evidence>
<dbReference type="EMBL" id="LT598653">
    <property type="protein sequence ID" value="SBV33581.1"/>
    <property type="molecule type" value="Genomic_DNA"/>
</dbReference>
<comment type="similarity">
    <text evidence="1">Belongs to the HicA mRNA interferase family.</text>
</comment>
<keyword evidence="5" id="KW-0378">Hydrolase</keyword>
<evidence type="ECO:0000256" key="5">
    <source>
        <dbReference type="ARBA" id="ARBA00022801"/>
    </source>
</evidence>
<name>A0A1Y5PUB9_9SPHN</name>
<keyword evidence="3" id="KW-0540">Nuclease</keyword>
<evidence type="ECO:0000313" key="8">
    <source>
        <dbReference type="EMBL" id="SBV33581.1"/>
    </source>
</evidence>
<evidence type="ECO:0000256" key="1">
    <source>
        <dbReference type="ARBA" id="ARBA00006620"/>
    </source>
</evidence>
<dbReference type="AlphaFoldDB" id="A0A1Y5PUB9"/>
<protein>
    <recommendedName>
        <fullName evidence="9">Type II toxin-antitoxin system HicA family toxin</fullName>
    </recommendedName>
</protein>
<evidence type="ECO:0000256" key="3">
    <source>
        <dbReference type="ARBA" id="ARBA00022722"/>
    </source>
</evidence>
<dbReference type="GO" id="GO:0003729">
    <property type="term" value="F:mRNA binding"/>
    <property type="evidence" value="ECO:0007669"/>
    <property type="project" value="InterPro"/>
</dbReference>
<evidence type="ECO:0008006" key="9">
    <source>
        <dbReference type="Google" id="ProtNLM"/>
    </source>
</evidence>
<dbReference type="GO" id="GO:0016787">
    <property type="term" value="F:hydrolase activity"/>
    <property type="evidence" value="ECO:0007669"/>
    <property type="project" value="UniProtKB-KW"/>
</dbReference>
<evidence type="ECO:0000256" key="7">
    <source>
        <dbReference type="ARBA" id="ARBA00023016"/>
    </source>
</evidence>
<keyword evidence="6" id="KW-0694">RNA-binding</keyword>
<keyword evidence="7" id="KW-0346">Stress response</keyword>
<dbReference type="RefSeq" id="WP_295319660.1">
    <property type="nucleotide sequence ID" value="NZ_LT598653.1"/>
</dbReference>
<dbReference type="KEGG" id="sphu:SPPYR_2461"/>
<keyword evidence="2" id="KW-1277">Toxin-antitoxin system</keyword>
<dbReference type="InterPro" id="IPR012933">
    <property type="entry name" value="HicA_mRNA_interferase"/>
</dbReference>
<organism evidence="8">
    <name type="scientific">uncultured Sphingopyxis sp</name>
    <dbReference type="NCBI Taxonomy" id="310581"/>
    <lineage>
        <taxon>Bacteria</taxon>
        <taxon>Pseudomonadati</taxon>
        <taxon>Pseudomonadota</taxon>
        <taxon>Alphaproteobacteria</taxon>
        <taxon>Sphingomonadales</taxon>
        <taxon>Sphingomonadaceae</taxon>
        <taxon>Sphingopyxis</taxon>
        <taxon>environmental samples</taxon>
    </lineage>
</organism>
<dbReference type="Pfam" id="PF07927">
    <property type="entry name" value="HicA_toxin"/>
    <property type="match status" value="1"/>
</dbReference>
<dbReference type="InterPro" id="IPR038570">
    <property type="entry name" value="HicA_sf"/>
</dbReference>
<dbReference type="Gene3D" id="3.30.920.30">
    <property type="entry name" value="Hypothetical protein"/>
    <property type="match status" value="1"/>
</dbReference>
<keyword evidence="4" id="KW-0255">Endonuclease</keyword>
<gene>
    <name evidence="8" type="ORF">SPPYR_2461</name>
</gene>
<evidence type="ECO:0000256" key="4">
    <source>
        <dbReference type="ARBA" id="ARBA00022759"/>
    </source>
</evidence>
<accession>A0A1Y5PUB9</accession>
<dbReference type="GO" id="GO:0004519">
    <property type="term" value="F:endonuclease activity"/>
    <property type="evidence" value="ECO:0007669"/>
    <property type="project" value="UniProtKB-KW"/>
</dbReference>
<proteinExistence type="inferred from homology"/>
<dbReference type="SUPFAM" id="SSF54786">
    <property type="entry name" value="YcfA/nrd intein domain"/>
    <property type="match status" value="1"/>
</dbReference>